<evidence type="ECO:0000256" key="4">
    <source>
        <dbReference type="ARBA" id="ARBA00022989"/>
    </source>
</evidence>
<evidence type="ECO:0000256" key="6">
    <source>
        <dbReference type="ARBA" id="ARBA00037968"/>
    </source>
</evidence>
<gene>
    <name evidence="9" type="ORF">OHC33_000907</name>
</gene>
<feature type="region of interest" description="Disordered" evidence="7">
    <location>
        <begin position="452"/>
        <end position="480"/>
    </location>
</feature>
<evidence type="ECO:0008006" key="11">
    <source>
        <dbReference type="Google" id="ProtNLM"/>
    </source>
</evidence>
<organism evidence="9 10">
    <name type="scientific">Knufia fluminis</name>
    <dbReference type="NCBI Taxonomy" id="191047"/>
    <lineage>
        <taxon>Eukaryota</taxon>
        <taxon>Fungi</taxon>
        <taxon>Dikarya</taxon>
        <taxon>Ascomycota</taxon>
        <taxon>Pezizomycotina</taxon>
        <taxon>Eurotiomycetes</taxon>
        <taxon>Chaetothyriomycetidae</taxon>
        <taxon>Chaetothyriales</taxon>
        <taxon>Trichomeriaceae</taxon>
        <taxon>Knufia</taxon>
    </lineage>
</organism>
<feature type="transmembrane region" description="Helical" evidence="8">
    <location>
        <begin position="326"/>
        <end position="345"/>
    </location>
</feature>
<evidence type="ECO:0000256" key="8">
    <source>
        <dbReference type="SAM" id="Phobius"/>
    </source>
</evidence>
<evidence type="ECO:0000256" key="1">
    <source>
        <dbReference type="ARBA" id="ARBA00004141"/>
    </source>
</evidence>
<feature type="transmembrane region" description="Helical" evidence="8">
    <location>
        <begin position="190"/>
        <end position="210"/>
    </location>
</feature>
<feature type="transmembrane region" description="Helical" evidence="8">
    <location>
        <begin position="62"/>
        <end position="82"/>
    </location>
</feature>
<reference evidence="9 10" key="1">
    <citation type="submission" date="2022-12" db="EMBL/GenBank/DDBJ databases">
        <title>Genomic features and morphological characterization of a novel Knufia sp. strain isolated from spacecraft assembly facility.</title>
        <authorList>
            <person name="Teixeira M."/>
            <person name="Chander A.M."/>
            <person name="Stajich J.E."/>
            <person name="Venkateswaran K."/>
        </authorList>
    </citation>
    <scope>NUCLEOTIDE SEQUENCE [LARGE SCALE GENOMIC DNA]</scope>
    <source>
        <strain evidence="9 10">FJI-L2-BK-P2</strain>
    </source>
</reference>
<feature type="transmembrane region" description="Helical" evidence="8">
    <location>
        <begin position="357"/>
        <end position="375"/>
    </location>
</feature>
<dbReference type="AlphaFoldDB" id="A0AAN8F6E0"/>
<keyword evidence="3 8" id="KW-0812">Transmembrane</keyword>
<feature type="transmembrane region" description="Helical" evidence="8">
    <location>
        <begin position="261"/>
        <end position="287"/>
    </location>
</feature>
<name>A0AAN8F6E0_9EURO</name>
<evidence type="ECO:0000256" key="3">
    <source>
        <dbReference type="ARBA" id="ARBA00022692"/>
    </source>
</evidence>
<proteinExistence type="inferred from homology"/>
<dbReference type="Gene3D" id="1.20.1250.20">
    <property type="entry name" value="MFS general substrate transporter like domains"/>
    <property type="match status" value="2"/>
</dbReference>
<dbReference type="GO" id="GO:0005886">
    <property type="term" value="C:plasma membrane"/>
    <property type="evidence" value="ECO:0007669"/>
    <property type="project" value="TreeGrafter"/>
</dbReference>
<evidence type="ECO:0000313" key="9">
    <source>
        <dbReference type="EMBL" id="KAK5957718.1"/>
    </source>
</evidence>
<comment type="similarity">
    <text evidence="6">Belongs to the major facilitator superfamily. Allantoate permease family.</text>
</comment>
<dbReference type="FunFam" id="1.20.1250.20:FF:000065">
    <property type="entry name" value="Putative MFS pantothenate transporter"/>
    <property type="match status" value="1"/>
</dbReference>
<feature type="transmembrane region" description="Helical" evidence="8">
    <location>
        <begin position="421"/>
        <end position="440"/>
    </location>
</feature>
<dbReference type="GO" id="GO:0015233">
    <property type="term" value="F:pantothenate transmembrane transporter activity"/>
    <property type="evidence" value="ECO:0007669"/>
    <property type="project" value="TreeGrafter"/>
</dbReference>
<dbReference type="PANTHER" id="PTHR43791">
    <property type="entry name" value="PERMEASE-RELATED"/>
    <property type="match status" value="1"/>
</dbReference>
<feature type="transmembrane region" description="Helical" evidence="8">
    <location>
        <begin position="94"/>
        <end position="114"/>
    </location>
</feature>
<comment type="caution">
    <text evidence="9">The sequence shown here is derived from an EMBL/GenBank/DDBJ whole genome shotgun (WGS) entry which is preliminary data.</text>
</comment>
<evidence type="ECO:0000313" key="10">
    <source>
        <dbReference type="Proteomes" id="UP001316803"/>
    </source>
</evidence>
<keyword evidence="4 8" id="KW-1133">Transmembrane helix</keyword>
<dbReference type="PANTHER" id="PTHR43791:SF4">
    <property type="entry name" value="PANTOTHENATE TRANSPORTER FEN2"/>
    <property type="match status" value="1"/>
</dbReference>
<feature type="transmembrane region" description="Helical" evidence="8">
    <location>
        <begin position="387"/>
        <end position="409"/>
    </location>
</feature>
<dbReference type="Pfam" id="PF07690">
    <property type="entry name" value="MFS_1"/>
    <property type="match status" value="1"/>
</dbReference>
<feature type="transmembrane region" description="Helical" evidence="8">
    <location>
        <begin position="120"/>
        <end position="144"/>
    </location>
</feature>
<keyword evidence="2" id="KW-0813">Transport</keyword>
<dbReference type="EMBL" id="JAKLMC020000002">
    <property type="protein sequence ID" value="KAK5957718.1"/>
    <property type="molecule type" value="Genomic_DNA"/>
</dbReference>
<feature type="transmembrane region" description="Helical" evidence="8">
    <location>
        <begin position="156"/>
        <end position="178"/>
    </location>
</feature>
<keyword evidence="5 8" id="KW-0472">Membrane</keyword>
<evidence type="ECO:0000256" key="5">
    <source>
        <dbReference type="ARBA" id="ARBA00023136"/>
    </source>
</evidence>
<feature type="compositionally biased region" description="Basic and acidic residues" evidence="7">
    <location>
        <begin position="460"/>
        <end position="472"/>
    </location>
</feature>
<dbReference type="InterPro" id="IPR011701">
    <property type="entry name" value="MFS"/>
</dbReference>
<dbReference type="GO" id="GO:0098717">
    <property type="term" value="P:pantothenate import across plasma membrane"/>
    <property type="evidence" value="ECO:0007669"/>
    <property type="project" value="TreeGrafter"/>
</dbReference>
<feature type="transmembrane region" description="Helical" evidence="8">
    <location>
        <begin position="299"/>
        <end position="319"/>
    </location>
</feature>
<sequence>MGYLTPVRTALWGAPAETKEERKLVVKLDVFILTSACLQYWVNYLDRANLNNAYVSGMREDLNMVGNDITIINTIFWCGYFLGQIPNNLAMQYFRPRIWMPFCMLAWVSTGFVHNKESIMAIRFVQALFEGSTFVGVHYILGCWYKEEELGKRTGIFTSSGLAGTMFSGFLQGGIYASLNGKSGLAGWRWMFVVDFLITLPLAIYVYAVFPDTPDNTQAFYLSEDERKLAITRLGRRFGAEHEHGDVGKSIFKRLFTSWEIYGFCFIWTMGSNCEMFSTNAIMNLYLSSLGTYSVELVNYMPTGVSGFGIVATLILGWYSDFTKKSWHVGILVSCCAVVTGAIMLNPPSLAGKLFALYLNGISWANQTVYFAWANRLTVEDAAKRSIILAAMNTSAVIFYSFWAISFYAAGQGPMWKEGSIAMMVSGICMAGGVMVVRYLEQRDAKRRASAVIEATGSETSEKPDSKFEKGAAKVASNEV</sequence>
<dbReference type="InterPro" id="IPR036259">
    <property type="entry name" value="MFS_trans_sf"/>
</dbReference>
<keyword evidence="10" id="KW-1185">Reference proteome</keyword>
<accession>A0AAN8F6E0</accession>
<evidence type="ECO:0000256" key="7">
    <source>
        <dbReference type="SAM" id="MobiDB-lite"/>
    </source>
</evidence>
<protein>
    <recommendedName>
        <fullName evidence="11">Pantothenate transporter</fullName>
    </recommendedName>
</protein>
<dbReference type="Proteomes" id="UP001316803">
    <property type="component" value="Unassembled WGS sequence"/>
</dbReference>
<evidence type="ECO:0000256" key="2">
    <source>
        <dbReference type="ARBA" id="ARBA00022448"/>
    </source>
</evidence>
<dbReference type="SUPFAM" id="SSF103473">
    <property type="entry name" value="MFS general substrate transporter"/>
    <property type="match status" value="1"/>
</dbReference>
<comment type="subcellular location">
    <subcellularLocation>
        <location evidence="1">Membrane</location>
        <topology evidence="1">Multi-pass membrane protein</topology>
    </subcellularLocation>
</comment>